<evidence type="ECO:0000313" key="2">
    <source>
        <dbReference type="EMBL" id="EAQ13160.1"/>
    </source>
</evidence>
<proteinExistence type="predicted"/>
<dbReference type="Pfam" id="PF01841">
    <property type="entry name" value="Transglut_core"/>
    <property type="match status" value="1"/>
</dbReference>
<dbReference type="Gene3D" id="3.10.620.30">
    <property type="match status" value="1"/>
</dbReference>
<organism evidence="2 3">
    <name type="scientific">Maritimibacter alkaliphilus HTCC2654</name>
    <dbReference type="NCBI Taxonomy" id="314271"/>
    <lineage>
        <taxon>Bacteria</taxon>
        <taxon>Pseudomonadati</taxon>
        <taxon>Pseudomonadota</taxon>
        <taxon>Alphaproteobacteria</taxon>
        <taxon>Rhodobacterales</taxon>
        <taxon>Roseobacteraceae</taxon>
        <taxon>Maritimibacter</taxon>
    </lineage>
</organism>
<dbReference type="InterPro" id="IPR038765">
    <property type="entry name" value="Papain-like_cys_pep_sf"/>
</dbReference>
<evidence type="ECO:0000313" key="3">
    <source>
        <dbReference type="Proteomes" id="UP000002931"/>
    </source>
</evidence>
<sequence length="258" mass="28214">MRLNIDVTMHYGFTQANTVFLALEAAHTDGQEIAEEWITFGDATIDRITGDSGVGQRVWARVPGNEMYLTYQAKVDVTRKNVPLDSLSAVPIHQLPSEVAPYLRPSRYVQSDKFVAFVGKRFGDLTGGAKVAAIRDWIEHNLSYVPGSSDADTNVLETFAGRQGVCRDYAHLICAMVRAAQIPARMVAAYGPDVWPADFHAVAEVWLDGAWHLVDPTGMGTPDTLAKIAVGRDAYDIAFMESQAPANLIYQAVSVVRG</sequence>
<dbReference type="RefSeq" id="WP_008331768.1">
    <property type="nucleotide sequence ID" value="NZ_CH902578.1"/>
</dbReference>
<dbReference type="InterPro" id="IPR002931">
    <property type="entry name" value="Transglutaminase-like"/>
</dbReference>
<dbReference type="Proteomes" id="UP000002931">
    <property type="component" value="Unassembled WGS sequence"/>
</dbReference>
<evidence type="ECO:0000259" key="1">
    <source>
        <dbReference type="SMART" id="SM00460"/>
    </source>
</evidence>
<dbReference type="PANTHER" id="PTHR33490:SF12">
    <property type="entry name" value="BLL5557 PROTEIN"/>
    <property type="match status" value="1"/>
</dbReference>
<dbReference type="Gene3D" id="2.60.40.2250">
    <property type="match status" value="1"/>
</dbReference>
<dbReference type="SMART" id="SM00460">
    <property type="entry name" value="TGc"/>
    <property type="match status" value="1"/>
</dbReference>
<dbReference type="STRING" id="314271.RB2654_11698"/>
<dbReference type="AlphaFoldDB" id="A3VFP5"/>
<name>A3VFP5_9RHOB</name>
<reference evidence="2 3" key="1">
    <citation type="journal article" date="2010" name="J. Bacteriol.">
        <title>Genome sequences of Pelagibaca bermudensis HTCC2601T and Maritimibacter alkaliphilus HTCC2654T, the type strains of two marine Roseobacter genera.</title>
        <authorList>
            <person name="Thrash J.C."/>
            <person name="Cho J.C."/>
            <person name="Ferriera S."/>
            <person name="Johnson J."/>
            <person name="Vergin K.L."/>
            <person name="Giovannoni S.J."/>
        </authorList>
    </citation>
    <scope>NUCLEOTIDE SEQUENCE [LARGE SCALE GENOMIC DNA]</scope>
    <source>
        <strain evidence="2 3">HTCC2654</strain>
    </source>
</reference>
<accession>A3VFP5</accession>
<dbReference type="SUPFAM" id="SSF54001">
    <property type="entry name" value="Cysteine proteinases"/>
    <property type="match status" value="1"/>
</dbReference>
<comment type="caution">
    <text evidence="2">The sequence shown here is derived from an EMBL/GenBank/DDBJ whole genome shotgun (WGS) entry which is preliminary data.</text>
</comment>
<dbReference type="HOGENOM" id="CLU_064253_1_0_5"/>
<dbReference type="OrthoDB" id="5438043at2"/>
<feature type="domain" description="Transglutaminase-like" evidence="1">
    <location>
        <begin position="158"/>
        <end position="218"/>
    </location>
</feature>
<gene>
    <name evidence="2" type="ORF">RB2654_11698</name>
</gene>
<keyword evidence="3" id="KW-1185">Reference proteome</keyword>
<dbReference type="PANTHER" id="PTHR33490">
    <property type="entry name" value="BLR5614 PROTEIN-RELATED"/>
    <property type="match status" value="1"/>
</dbReference>
<dbReference type="eggNOG" id="COG1305">
    <property type="taxonomic scope" value="Bacteria"/>
</dbReference>
<dbReference type="EMBL" id="AAMT01000006">
    <property type="protein sequence ID" value="EAQ13160.1"/>
    <property type="molecule type" value="Genomic_DNA"/>
</dbReference>
<protein>
    <submittedName>
        <fullName evidence="2">Transglutaminase-like</fullName>
    </submittedName>
</protein>